<sequence>MMSPYKPKPSPEVVAASKRAAIREALLELLIKEKKANITIKCGLRVLDQILVMPECMRTIDEAFLEIAGCVIQVKRDFELEPWKVVYEGEVIFN</sequence>
<dbReference type="EMBL" id="LR798360">
    <property type="protein sequence ID" value="CAB5226242.1"/>
    <property type="molecule type" value="Genomic_DNA"/>
</dbReference>
<protein>
    <submittedName>
        <fullName evidence="1">Uncharacterized protein</fullName>
    </submittedName>
</protein>
<name>A0A6J7XEF0_9CAUD</name>
<accession>A0A6J7XEF0</accession>
<reference evidence="1" key="1">
    <citation type="submission" date="2020-05" db="EMBL/GenBank/DDBJ databases">
        <authorList>
            <person name="Chiriac C."/>
            <person name="Salcher M."/>
            <person name="Ghai R."/>
            <person name="Kavagutti S V."/>
        </authorList>
    </citation>
    <scope>NUCLEOTIDE SEQUENCE</scope>
</reference>
<organism evidence="1">
    <name type="scientific">uncultured Caudovirales phage</name>
    <dbReference type="NCBI Taxonomy" id="2100421"/>
    <lineage>
        <taxon>Viruses</taxon>
        <taxon>Duplodnaviria</taxon>
        <taxon>Heunggongvirae</taxon>
        <taxon>Uroviricota</taxon>
        <taxon>Caudoviricetes</taxon>
        <taxon>Peduoviridae</taxon>
        <taxon>Maltschvirus</taxon>
        <taxon>Maltschvirus maltsch</taxon>
    </lineage>
</organism>
<evidence type="ECO:0000313" key="1">
    <source>
        <dbReference type="EMBL" id="CAB5226242.1"/>
    </source>
</evidence>
<gene>
    <name evidence="1" type="ORF">UFOVP760_21</name>
</gene>
<proteinExistence type="predicted"/>